<proteinExistence type="inferred from homology"/>
<dbReference type="AlphaFoldDB" id="A0A937FB55"/>
<sequence>MISDKHDLMKSLGDANASINASNKKGFWKKLFAFIGPAYLVSVGYMDPGNWATDIAGGSEFGYSLIWVLLMSNMMAILLQSLSARLGLVRKMDLAQASRATYPRFVNFCLYILAEIAIAATDLAEVLGMAIGLQLLFDLPLLWGVSLTVADTFLFLILQTYGMRKMEAFIISLVAIIGGAFLIEMIFAQPDMGELAQGFIPSIPNHNALYIAIGIIGATVMPHNLYLHSSLVQTRKINPSPKGIWSAIRFNIIDSTVALNLAFFVNAAILVLAAATFHRNGMFDVAEIQDAHKLLSPMLGSKWAAILFAVALIAAGQSSTITGTLAGQIVMEGYLHLRIQPWLRRLLTRLIAIVPAFLVIYIYGEKETGKMLIFSQVVLSLQLGFAVIPLIHFVSDKKKMGEFVIKLWVKIAAWIIAAIVVVLNAKLVIDELKTWMTESGSNAYILWLTVVPLALAITALLLYITLKPLIASKNAPKTRTPHGAYLPIDFHKEREYKRIAIAVDFSAIDNKAINSALSQGGHKAEYSLIHIVESAGAFVMGSDIHDLESTQDALYLNKYVEQMAEKGYKVKPQLGFGNPKRTIPKLVKNFDADLLVMGSHGHGWFMDILFGTTVSGVRHKLKIPLFIVKEEELEKT</sequence>
<dbReference type="NCBIfam" id="NF037982">
    <property type="entry name" value="Nramp_1"/>
    <property type="match status" value="1"/>
</dbReference>
<feature type="transmembrane region" description="Helical" evidence="7">
    <location>
        <begin position="65"/>
        <end position="88"/>
    </location>
</feature>
<evidence type="ECO:0000256" key="7">
    <source>
        <dbReference type="HAMAP-Rule" id="MF_00221"/>
    </source>
</evidence>
<accession>A0A937FB55</accession>
<evidence type="ECO:0000259" key="8">
    <source>
        <dbReference type="Pfam" id="PF00582"/>
    </source>
</evidence>
<dbReference type="NCBIfam" id="NF001923">
    <property type="entry name" value="PRK00701.1"/>
    <property type="match status" value="1"/>
</dbReference>
<comment type="subcellular location">
    <subcellularLocation>
        <location evidence="7">Cell membrane</location>
        <topology evidence="7">Multi-pass membrane protein</topology>
    </subcellularLocation>
    <subcellularLocation>
        <location evidence="1">Membrane</location>
        <topology evidence="1">Multi-pass membrane protein</topology>
    </subcellularLocation>
</comment>
<dbReference type="Pfam" id="PF00582">
    <property type="entry name" value="Usp"/>
    <property type="match status" value="1"/>
</dbReference>
<feature type="transmembrane region" description="Helical" evidence="7">
    <location>
        <begin position="168"/>
        <end position="188"/>
    </location>
</feature>
<dbReference type="GO" id="GO:0046872">
    <property type="term" value="F:metal ion binding"/>
    <property type="evidence" value="ECO:0007669"/>
    <property type="project" value="UniProtKB-UniRule"/>
</dbReference>
<dbReference type="GO" id="GO:0015293">
    <property type="term" value="F:symporter activity"/>
    <property type="evidence" value="ECO:0007669"/>
    <property type="project" value="UniProtKB-UniRule"/>
</dbReference>
<dbReference type="EMBL" id="JAESIY010000012">
    <property type="protein sequence ID" value="MBL3658387.1"/>
    <property type="molecule type" value="Genomic_DNA"/>
</dbReference>
<dbReference type="SUPFAM" id="SSF52402">
    <property type="entry name" value="Adenine nucleotide alpha hydrolases-like"/>
    <property type="match status" value="1"/>
</dbReference>
<dbReference type="PRINTS" id="PR00447">
    <property type="entry name" value="NATRESASSCMP"/>
</dbReference>
<dbReference type="CDD" id="cd00293">
    <property type="entry name" value="USP-like"/>
    <property type="match status" value="1"/>
</dbReference>
<dbReference type="NCBIfam" id="TIGR01197">
    <property type="entry name" value="nramp"/>
    <property type="match status" value="1"/>
</dbReference>
<dbReference type="InterPro" id="IPR014729">
    <property type="entry name" value="Rossmann-like_a/b/a_fold"/>
</dbReference>
<feature type="transmembrane region" description="Helical" evidence="7">
    <location>
        <begin position="303"/>
        <end position="326"/>
    </location>
</feature>
<keyword evidence="7" id="KW-0406">Ion transport</keyword>
<dbReference type="GO" id="GO:0015086">
    <property type="term" value="F:cadmium ion transmembrane transporter activity"/>
    <property type="evidence" value="ECO:0007669"/>
    <property type="project" value="TreeGrafter"/>
</dbReference>
<feature type="transmembrane region" description="Helical" evidence="7">
    <location>
        <begin position="27"/>
        <end position="45"/>
    </location>
</feature>
<keyword evidence="2 7" id="KW-0813">Transport</keyword>
<feature type="transmembrane region" description="Helical" evidence="7">
    <location>
        <begin position="108"/>
        <end position="135"/>
    </location>
</feature>
<keyword evidence="3 7" id="KW-0812">Transmembrane</keyword>
<keyword evidence="6 7" id="KW-0472">Membrane</keyword>
<evidence type="ECO:0000313" key="9">
    <source>
        <dbReference type="EMBL" id="MBL3658387.1"/>
    </source>
</evidence>
<comment type="function">
    <text evidence="7">H(+)-stimulated, divalent metal cation uptake system.</text>
</comment>
<evidence type="ECO:0000256" key="4">
    <source>
        <dbReference type="ARBA" id="ARBA00022847"/>
    </source>
</evidence>
<dbReference type="Gene3D" id="3.40.50.620">
    <property type="entry name" value="HUPs"/>
    <property type="match status" value="1"/>
</dbReference>
<feature type="transmembrane region" description="Helical" evidence="7">
    <location>
        <begin position="257"/>
        <end position="277"/>
    </location>
</feature>
<protein>
    <recommendedName>
        <fullName evidence="7">Divalent metal cation transporter MntH</fullName>
    </recommendedName>
</protein>
<evidence type="ECO:0000256" key="6">
    <source>
        <dbReference type="ARBA" id="ARBA00023136"/>
    </source>
</evidence>
<evidence type="ECO:0000256" key="5">
    <source>
        <dbReference type="ARBA" id="ARBA00022989"/>
    </source>
</evidence>
<feature type="transmembrane region" description="Helical" evidence="7">
    <location>
        <begin position="346"/>
        <end position="364"/>
    </location>
</feature>
<evidence type="ECO:0000256" key="1">
    <source>
        <dbReference type="ARBA" id="ARBA00004141"/>
    </source>
</evidence>
<keyword evidence="5 7" id="KW-1133">Transmembrane helix</keyword>
<dbReference type="RefSeq" id="WP_202246179.1">
    <property type="nucleotide sequence ID" value="NZ_JAESIY010000012.1"/>
</dbReference>
<organism evidence="9 10">
    <name type="scientific">Fulvivirga sediminis</name>
    <dbReference type="NCBI Taxonomy" id="2803949"/>
    <lineage>
        <taxon>Bacteria</taxon>
        <taxon>Pseudomonadati</taxon>
        <taxon>Bacteroidota</taxon>
        <taxon>Cytophagia</taxon>
        <taxon>Cytophagales</taxon>
        <taxon>Fulvivirgaceae</taxon>
        <taxon>Fulvivirga</taxon>
    </lineage>
</organism>
<feature type="transmembrane region" description="Helical" evidence="7">
    <location>
        <begin position="208"/>
        <end position="227"/>
    </location>
</feature>
<name>A0A937FB55_9BACT</name>
<keyword evidence="10" id="KW-1185">Reference proteome</keyword>
<dbReference type="GO" id="GO:0034755">
    <property type="term" value="P:iron ion transmembrane transport"/>
    <property type="evidence" value="ECO:0007669"/>
    <property type="project" value="TreeGrafter"/>
</dbReference>
<feature type="domain" description="UspA" evidence="8">
    <location>
        <begin position="496"/>
        <end position="629"/>
    </location>
</feature>
<dbReference type="InterPro" id="IPR001046">
    <property type="entry name" value="NRAMP_fam"/>
</dbReference>
<feature type="transmembrane region" description="Helical" evidence="7">
    <location>
        <begin position="141"/>
        <end position="161"/>
    </location>
</feature>
<reference evidence="9" key="1">
    <citation type="submission" date="2021-01" db="EMBL/GenBank/DDBJ databases">
        <title>Fulvivirga kasyanovii gen. nov., sp nov., a novel member of the phylum Bacteroidetes isolated from seawater in a mussel farm.</title>
        <authorList>
            <person name="Zhao L.-H."/>
            <person name="Wang Z.-J."/>
        </authorList>
    </citation>
    <scope>NUCLEOTIDE SEQUENCE</scope>
    <source>
        <strain evidence="9">2943</strain>
    </source>
</reference>
<dbReference type="GO" id="GO:0005886">
    <property type="term" value="C:plasma membrane"/>
    <property type="evidence" value="ECO:0007669"/>
    <property type="project" value="UniProtKB-SubCell"/>
</dbReference>
<gene>
    <name evidence="7" type="primary">mntH</name>
    <name evidence="9" type="ORF">JL102_19705</name>
</gene>
<comment type="caution">
    <text evidence="9">The sequence shown here is derived from an EMBL/GenBank/DDBJ whole genome shotgun (WGS) entry which is preliminary data.</text>
</comment>
<comment type="similarity">
    <text evidence="7">Belongs to the NRAMP family.</text>
</comment>
<dbReference type="InterPro" id="IPR006016">
    <property type="entry name" value="UspA"/>
</dbReference>
<evidence type="ECO:0000256" key="2">
    <source>
        <dbReference type="ARBA" id="ARBA00022448"/>
    </source>
</evidence>
<dbReference type="Pfam" id="PF01566">
    <property type="entry name" value="Nramp"/>
    <property type="match status" value="1"/>
</dbReference>
<feature type="transmembrane region" description="Helical" evidence="7">
    <location>
        <begin position="407"/>
        <end position="429"/>
    </location>
</feature>
<dbReference type="Proteomes" id="UP000659388">
    <property type="component" value="Unassembled WGS sequence"/>
</dbReference>
<feature type="transmembrane region" description="Helical" evidence="7">
    <location>
        <begin position="444"/>
        <end position="464"/>
    </location>
</feature>
<dbReference type="GO" id="GO:0005384">
    <property type="term" value="F:manganese ion transmembrane transporter activity"/>
    <property type="evidence" value="ECO:0007669"/>
    <property type="project" value="TreeGrafter"/>
</dbReference>
<keyword evidence="4 7" id="KW-0769">Symport</keyword>
<keyword evidence="7" id="KW-1003">Cell membrane</keyword>
<feature type="transmembrane region" description="Helical" evidence="7">
    <location>
        <begin position="376"/>
        <end position="395"/>
    </location>
</feature>
<comment type="caution">
    <text evidence="7">Lacks conserved residue(s) required for the propagation of feature annotation.</text>
</comment>
<dbReference type="PANTHER" id="PTHR11706:SF33">
    <property type="entry name" value="NATURAL RESISTANCE-ASSOCIATED MACROPHAGE PROTEIN 2"/>
    <property type="match status" value="1"/>
</dbReference>
<evidence type="ECO:0000256" key="3">
    <source>
        <dbReference type="ARBA" id="ARBA00022692"/>
    </source>
</evidence>
<dbReference type="HAMAP" id="MF_00221">
    <property type="entry name" value="NRAMP"/>
    <property type="match status" value="1"/>
</dbReference>
<evidence type="ECO:0000313" key="10">
    <source>
        <dbReference type="Proteomes" id="UP000659388"/>
    </source>
</evidence>
<dbReference type="PANTHER" id="PTHR11706">
    <property type="entry name" value="SOLUTE CARRIER PROTEIN FAMILY 11 MEMBER"/>
    <property type="match status" value="1"/>
</dbReference>